<evidence type="ECO:0000256" key="1">
    <source>
        <dbReference type="ARBA" id="ARBA00000677"/>
    </source>
</evidence>
<feature type="compositionally biased region" description="Pro residues" evidence="7">
    <location>
        <begin position="44"/>
        <end position="112"/>
    </location>
</feature>
<proteinExistence type="inferred from homology"/>
<evidence type="ECO:0000256" key="6">
    <source>
        <dbReference type="RuleBase" id="RU362042"/>
    </source>
</evidence>
<feature type="domain" description="Peptidase S26" evidence="8">
    <location>
        <begin position="157"/>
        <end position="348"/>
    </location>
</feature>
<dbReference type="InterPro" id="IPR000223">
    <property type="entry name" value="Pept_S26A_signal_pept_1"/>
</dbReference>
<dbReference type="Gene3D" id="2.10.109.10">
    <property type="entry name" value="Umud Fragment, subunit A"/>
    <property type="match status" value="1"/>
</dbReference>
<dbReference type="EMBL" id="BAAAHE010000044">
    <property type="protein sequence ID" value="GAA0632304.1"/>
    <property type="molecule type" value="Genomic_DNA"/>
</dbReference>
<dbReference type="InterPro" id="IPR036286">
    <property type="entry name" value="LexA/Signal_pep-like_sf"/>
</dbReference>
<dbReference type="CDD" id="cd06530">
    <property type="entry name" value="S26_SPase_I"/>
    <property type="match status" value="1"/>
</dbReference>
<evidence type="ECO:0000256" key="7">
    <source>
        <dbReference type="SAM" id="MobiDB-lite"/>
    </source>
</evidence>
<comment type="similarity">
    <text evidence="3 6">Belongs to the peptidase S26 family.</text>
</comment>
<dbReference type="PANTHER" id="PTHR43390:SF1">
    <property type="entry name" value="CHLOROPLAST PROCESSING PEPTIDASE"/>
    <property type="match status" value="1"/>
</dbReference>
<name>A0ABN1H818_9ACTN</name>
<reference evidence="9 10" key="1">
    <citation type="journal article" date="2019" name="Int. J. Syst. Evol. Microbiol.">
        <title>The Global Catalogue of Microorganisms (GCM) 10K type strain sequencing project: providing services to taxonomists for standard genome sequencing and annotation.</title>
        <authorList>
            <consortium name="The Broad Institute Genomics Platform"/>
            <consortium name="The Broad Institute Genome Sequencing Center for Infectious Disease"/>
            <person name="Wu L."/>
            <person name="Ma J."/>
        </authorList>
    </citation>
    <scope>NUCLEOTIDE SEQUENCE [LARGE SCALE GENOMIC DNA]</scope>
    <source>
        <strain evidence="9 10">JCM 10671</strain>
    </source>
</reference>
<evidence type="ECO:0000313" key="9">
    <source>
        <dbReference type="EMBL" id="GAA0632304.1"/>
    </source>
</evidence>
<dbReference type="PROSITE" id="PS00761">
    <property type="entry name" value="SPASE_I_3"/>
    <property type="match status" value="1"/>
</dbReference>
<evidence type="ECO:0000256" key="5">
    <source>
        <dbReference type="ARBA" id="ARBA00022801"/>
    </source>
</evidence>
<keyword evidence="6" id="KW-0645">Protease</keyword>
<dbReference type="Pfam" id="PF10502">
    <property type="entry name" value="Peptidase_S26"/>
    <property type="match status" value="1"/>
</dbReference>
<keyword evidence="5 6" id="KW-0378">Hydrolase</keyword>
<evidence type="ECO:0000313" key="10">
    <source>
        <dbReference type="Proteomes" id="UP001500957"/>
    </source>
</evidence>
<evidence type="ECO:0000256" key="2">
    <source>
        <dbReference type="ARBA" id="ARBA00004401"/>
    </source>
</evidence>
<dbReference type="Proteomes" id="UP001500957">
    <property type="component" value="Unassembled WGS sequence"/>
</dbReference>
<keyword evidence="6" id="KW-0472">Membrane</keyword>
<accession>A0ABN1H818</accession>
<evidence type="ECO:0000259" key="8">
    <source>
        <dbReference type="Pfam" id="PF10502"/>
    </source>
</evidence>
<feature type="transmembrane region" description="Helical" evidence="6">
    <location>
        <begin position="157"/>
        <end position="178"/>
    </location>
</feature>
<dbReference type="SUPFAM" id="SSF51306">
    <property type="entry name" value="LexA/Signal peptidase"/>
    <property type="match status" value="1"/>
</dbReference>
<dbReference type="InterPro" id="IPR019758">
    <property type="entry name" value="Pept_S26A_signal_pept_1_CS"/>
</dbReference>
<gene>
    <name evidence="9" type="ORF">GCM10009547_40180</name>
</gene>
<protein>
    <recommendedName>
        <fullName evidence="4 6">Signal peptidase I</fullName>
        <ecNumber evidence="4 6">3.4.21.89</ecNumber>
    </recommendedName>
</protein>
<feature type="compositionally biased region" description="Low complexity" evidence="7">
    <location>
        <begin position="12"/>
        <end position="30"/>
    </location>
</feature>
<dbReference type="PANTHER" id="PTHR43390">
    <property type="entry name" value="SIGNAL PEPTIDASE I"/>
    <property type="match status" value="1"/>
</dbReference>
<dbReference type="NCBIfam" id="TIGR02227">
    <property type="entry name" value="sigpep_I_bact"/>
    <property type="match status" value="1"/>
</dbReference>
<comment type="catalytic activity">
    <reaction evidence="1 6">
        <text>Cleavage of hydrophobic, N-terminal signal or leader sequences from secreted and periplasmic proteins.</text>
        <dbReference type="EC" id="3.4.21.89"/>
    </reaction>
</comment>
<keyword evidence="6" id="KW-1133">Transmembrane helix</keyword>
<sequence length="413" mass="43731">MTSTPPDGGEHPNPGTDPTTPGPERGTPAPSIFGAGDPNTEYVPIPPVPNLPPPNVPPTALPPVVPAPMTPPAAPPPVAPPAQYSPPEYTAPPDPPPASRYAVPPPPLPAPQPGDDMPRRPTQRRTVRRTPEEPLPEPVEHGPEVGSASAWLREIPILVAVALGIALLVKTFLVQAFFIPSESMENTLLTGDRVLVNKFADRFGGDVKRGQVVVFKDPGGWLDSDQDDTTGNPIVRGLKDVFSFVGLLPSQSEKDLIKRVIGVPGDKVACCDSEGRVTVNGVPLDEPYLYPGDRPSDREFSVTVPPNRLWVMGDHRSDSADSRSHMDGPGNGTIPSENVVGRAFVLVWPISRWDVLTVPATFKRPEIDDAGLATSAVGLAVLGPLALARRRRPAVLVPVASVPEVADGSRGGS</sequence>
<dbReference type="PRINTS" id="PR00727">
    <property type="entry name" value="LEADERPTASE"/>
</dbReference>
<organism evidence="9 10">
    <name type="scientific">Sporichthya brevicatena</name>
    <dbReference type="NCBI Taxonomy" id="171442"/>
    <lineage>
        <taxon>Bacteria</taxon>
        <taxon>Bacillati</taxon>
        <taxon>Actinomycetota</taxon>
        <taxon>Actinomycetes</taxon>
        <taxon>Sporichthyales</taxon>
        <taxon>Sporichthyaceae</taxon>
        <taxon>Sporichthya</taxon>
    </lineage>
</organism>
<comment type="subcellular location">
    <subcellularLocation>
        <location evidence="2">Cell membrane</location>
        <topology evidence="2">Single-pass type II membrane protein</topology>
    </subcellularLocation>
    <subcellularLocation>
        <location evidence="6">Membrane</location>
        <topology evidence="6">Single-pass type II membrane protein</topology>
    </subcellularLocation>
</comment>
<keyword evidence="6" id="KW-0812">Transmembrane</keyword>
<keyword evidence="10" id="KW-1185">Reference proteome</keyword>
<evidence type="ECO:0000256" key="3">
    <source>
        <dbReference type="ARBA" id="ARBA00009370"/>
    </source>
</evidence>
<dbReference type="EC" id="3.4.21.89" evidence="4 6"/>
<evidence type="ECO:0000256" key="4">
    <source>
        <dbReference type="ARBA" id="ARBA00013208"/>
    </source>
</evidence>
<dbReference type="InterPro" id="IPR019533">
    <property type="entry name" value="Peptidase_S26"/>
</dbReference>
<dbReference type="RefSeq" id="WP_344608100.1">
    <property type="nucleotide sequence ID" value="NZ_BAAAHE010000044.1"/>
</dbReference>
<feature type="region of interest" description="Disordered" evidence="7">
    <location>
        <begin position="1"/>
        <end position="143"/>
    </location>
</feature>
<comment type="caution">
    <text evidence="9">The sequence shown here is derived from an EMBL/GenBank/DDBJ whole genome shotgun (WGS) entry which is preliminary data.</text>
</comment>